<dbReference type="Pfam" id="PF05922">
    <property type="entry name" value="Inhibitor_I9"/>
    <property type="match status" value="1"/>
</dbReference>
<dbReference type="GO" id="GO:0004866">
    <property type="term" value="F:endopeptidase inhibitor activity"/>
    <property type="evidence" value="ECO:0007669"/>
    <property type="project" value="UniProtKB-ARBA"/>
</dbReference>
<accession>A0A8H7NDF1</accession>
<evidence type="ECO:0000313" key="3">
    <source>
        <dbReference type="EMBL" id="KAF9753597.1"/>
    </source>
</evidence>
<dbReference type="Proteomes" id="UP000616885">
    <property type="component" value="Unassembled WGS sequence"/>
</dbReference>
<proteinExistence type="inferred from homology"/>
<dbReference type="EMBL" id="JADCTT010000004">
    <property type="protein sequence ID" value="KAF9753597.1"/>
    <property type="molecule type" value="Genomic_DNA"/>
</dbReference>
<evidence type="ECO:0000259" key="2">
    <source>
        <dbReference type="Pfam" id="PF05922"/>
    </source>
</evidence>
<reference evidence="3" key="1">
    <citation type="submission" date="2020-10" db="EMBL/GenBank/DDBJ databases">
        <title>High-Quality Genome Resource of Clonostachys rosea strain S41 by Oxford Nanopore Long-Read Sequencing.</title>
        <authorList>
            <person name="Wang H."/>
        </authorList>
    </citation>
    <scope>NUCLEOTIDE SEQUENCE</scope>
    <source>
        <strain evidence="3">S41</strain>
    </source>
</reference>
<dbReference type="InterPro" id="IPR052471">
    <property type="entry name" value="PBI_I9"/>
</dbReference>
<organism evidence="3 4">
    <name type="scientific">Bionectria ochroleuca</name>
    <name type="common">Gliocladium roseum</name>
    <dbReference type="NCBI Taxonomy" id="29856"/>
    <lineage>
        <taxon>Eukaryota</taxon>
        <taxon>Fungi</taxon>
        <taxon>Dikarya</taxon>
        <taxon>Ascomycota</taxon>
        <taxon>Pezizomycotina</taxon>
        <taxon>Sordariomycetes</taxon>
        <taxon>Hypocreomycetidae</taxon>
        <taxon>Hypocreales</taxon>
        <taxon>Bionectriaceae</taxon>
        <taxon>Clonostachys</taxon>
    </lineage>
</organism>
<dbReference type="Gene3D" id="3.30.70.80">
    <property type="entry name" value="Peptidase S8 propeptide/proteinase inhibitor I9"/>
    <property type="match status" value="1"/>
</dbReference>
<dbReference type="PANTHER" id="PTHR28288">
    <property type="entry name" value="PROTEASE B INHIBITOR 2"/>
    <property type="match status" value="1"/>
</dbReference>
<feature type="domain" description="Inhibitor I9" evidence="2">
    <location>
        <begin position="3"/>
        <end position="70"/>
    </location>
</feature>
<evidence type="ECO:0000313" key="4">
    <source>
        <dbReference type="Proteomes" id="UP000616885"/>
    </source>
</evidence>
<dbReference type="PANTHER" id="PTHR28288:SF2">
    <property type="entry name" value="PROTEASE B INHIBITOR 2"/>
    <property type="match status" value="1"/>
</dbReference>
<dbReference type="GO" id="GO:0042144">
    <property type="term" value="P:vacuole fusion, non-autophagic"/>
    <property type="evidence" value="ECO:0007669"/>
    <property type="project" value="TreeGrafter"/>
</dbReference>
<evidence type="ECO:0000256" key="1">
    <source>
        <dbReference type="ARBA" id="ARBA00038069"/>
    </source>
</evidence>
<dbReference type="InterPro" id="IPR010259">
    <property type="entry name" value="S8pro/Inhibitor_I9"/>
</dbReference>
<sequence>MPTYIITCKENASDEDVKSAKDHAIKQGGTIEHEYKIIKGFSVKFPDGAVTTLESHPSIKAVEADGVMKIQ</sequence>
<dbReference type="AlphaFoldDB" id="A0A8H7NDF1"/>
<comment type="similarity">
    <text evidence="1">Belongs to the protease inhibitor I9 family.</text>
</comment>
<name>A0A8H7NDF1_BIOOC</name>
<dbReference type="FunFam" id="3.30.70.80:FF:000005">
    <property type="entry name" value="Proteinase inhibitor I2B"/>
    <property type="match status" value="1"/>
</dbReference>
<gene>
    <name evidence="3" type="ORF">IM811_012355</name>
</gene>
<comment type="caution">
    <text evidence="3">The sequence shown here is derived from an EMBL/GenBank/DDBJ whole genome shotgun (WGS) entry which is preliminary data.</text>
</comment>
<protein>
    <recommendedName>
        <fullName evidence="2">Inhibitor I9 domain-containing protein</fullName>
    </recommendedName>
</protein>
<dbReference type="SUPFAM" id="SSF54897">
    <property type="entry name" value="Protease propeptides/inhibitors"/>
    <property type="match status" value="1"/>
</dbReference>
<dbReference type="InterPro" id="IPR037045">
    <property type="entry name" value="S8pro/Inhibitor_I9_sf"/>
</dbReference>